<dbReference type="CDD" id="cd01065">
    <property type="entry name" value="NAD_bind_Shikimate_DH"/>
    <property type="match status" value="1"/>
</dbReference>
<evidence type="ECO:0000259" key="7">
    <source>
        <dbReference type="Pfam" id="PF01488"/>
    </source>
</evidence>
<dbReference type="UniPathway" id="UPA00053">
    <property type="reaction ID" value="UER00087"/>
</dbReference>
<dbReference type="GO" id="GO:0019632">
    <property type="term" value="P:shikimate metabolic process"/>
    <property type="evidence" value="ECO:0007669"/>
    <property type="project" value="InterPro"/>
</dbReference>
<feature type="domain" description="Shikimate dehydrogenase substrate binding N-terminal" evidence="8">
    <location>
        <begin position="11"/>
        <end position="93"/>
    </location>
</feature>
<dbReference type="GO" id="GO:0004764">
    <property type="term" value="F:shikimate 3-dehydrogenase (NADP+) activity"/>
    <property type="evidence" value="ECO:0007669"/>
    <property type="project" value="UniProtKB-UniRule"/>
</dbReference>
<dbReference type="AlphaFoldDB" id="F0TAC3"/>
<protein>
    <recommendedName>
        <fullName evidence="1 6">Shikimate dehydrogenase (NADP(+))</fullName>
        <shortName evidence="6">SDH</shortName>
        <ecNumber evidence="1 6">1.1.1.25</ecNumber>
    </recommendedName>
</protein>
<evidence type="ECO:0000313" key="10">
    <source>
        <dbReference type="EMBL" id="ADZ08875.1"/>
    </source>
</evidence>
<evidence type="ECO:0000256" key="6">
    <source>
        <dbReference type="HAMAP-Rule" id="MF_00222"/>
    </source>
</evidence>
<feature type="binding site" evidence="6">
    <location>
        <begin position="129"/>
        <end position="133"/>
    </location>
    <ligand>
        <name>NADP(+)</name>
        <dbReference type="ChEBI" id="CHEBI:58349"/>
    </ligand>
</feature>
<dbReference type="PANTHER" id="PTHR21089">
    <property type="entry name" value="SHIKIMATE DEHYDROGENASE"/>
    <property type="match status" value="1"/>
</dbReference>
<dbReference type="EC" id="1.1.1.25" evidence="1 6"/>
<evidence type="ECO:0000259" key="9">
    <source>
        <dbReference type="Pfam" id="PF18317"/>
    </source>
</evidence>
<evidence type="ECO:0000259" key="8">
    <source>
        <dbReference type="Pfam" id="PF08501"/>
    </source>
</evidence>
<dbReference type="Proteomes" id="UP000007490">
    <property type="component" value="Chromosome"/>
</dbReference>
<dbReference type="InterPro" id="IPR006151">
    <property type="entry name" value="Shikm_DH/Glu-tRNA_Rdtase"/>
</dbReference>
<evidence type="ECO:0000256" key="5">
    <source>
        <dbReference type="ARBA" id="ARBA00023141"/>
    </source>
</evidence>
<dbReference type="Pfam" id="PF01488">
    <property type="entry name" value="Shikimate_DH"/>
    <property type="match status" value="1"/>
</dbReference>
<comment type="similarity">
    <text evidence="6">Belongs to the shikimate dehydrogenase family.</text>
</comment>
<feature type="domain" description="SDH C-terminal" evidence="9">
    <location>
        <begin position="248"/>
        <end position="278"/>
    </location>
</feature>
<dbReference type="SUPFAM" id="SSF53223">
    <property type="entry name" value="Aminoacid dehydrogenase-like, N-terminal domain"/>
    <property type="match status" value="1"/>
</dbReference>
<sequence length="286" mass="30774">MITGKTNVFGIIGDPVEHSLSPGMHNAAFKELGMDNIYVPFQVKAEHLEDAILGAQSLGVKGFNVTIPHKTEVINYLDYLDIAAGLIGAVNTIEFGKNGAVGHNTDGIGAVMAIEEVTPVKNKKVVILGAGGASRAIAFQLLLSGVDNLVIANRTVEKAGELKTDLVEKLDHEVRVSGLDENLTQELSDTAILINTTPVGMYPNVDEKPVVTAEMMHPDMVVNDIVYNPLKTGLLNEADKAGAKSISGIKMLMYQGVEAFKIWTGIEPPVEIFQRALMNELDLDEI</sequence>
<dbReference type="Gene3D" id="3.40.50.720">
    <property type="entry name" value="NAD(P)-binding Rossmann-like Domain"/>
    <property type="match status" value="1"/>
</dbReference>
<feature type="binding site" evidence="6">
    <location>
        <position position="248"/>
    </location>
    <ligand>
        <name>NADP(+)</name>
        <dbReference type="ChEBI" id="CHEBI:58349"/>
    </ligand>
</feature>
<feature type="domain" description="Quinate/shikimate 5-dehydrogenase/glutamyl-tRNA reductase" evidence="7">
    <location>
        <begin position="116"/>
        <end position="197"/>
    </location>
</feature>
<dbReference type="GO" id="GO:0009423">
    <property type="term" value="P:chorismate biosynthetic process"/>
    <property type="evidence" value="ECO:0007669"/>
    <property type="project" value="UniProtKB-UniRule"/>
</dbReference>
<proteinExistence type="inferred from homology"/>
<dbReference type="InterPro" id="IPR036291">
    <property type="entry name" value="NAD(P)-bd_dom_sf"/>
</dbReference>
<dbReference type="OrthoDB" id="8744at2157"/>
<gene>
    <name evidence="6" type="primary">aroE</name>
    <name evidence="10" type="ordered locus">Metbo_0624</name>
</gene>
<dbReference type="GO" id="GO:0009073">
    <property type="term" value="P:aromatic amino acid family biosynthetic process"/>
    <property type="evidence" value="ECO:0007669"/>
    <property type="project" value="UniProtKB-KW"/>
</dbReference>
<comment type="catalytic activity">
    <reaction evidence="6">
        <text>shikimate + NADP(+) = 3-dehydroshikimate + NADPH + H(+)</text>
        <dbReference type="Rhea" id="RHEA:17737"/>
        <dbReference type="ChEBI" id="CHEBI:15378"/>
        <dbReference type="ChEBI" id="CHEBI:16630"/>
        <dbReference type="ChEBI" id="CHEBI:36208"/>
        <dbReference type="ChEBI" id="CHEBI:57783"/>
        <dbReference type="ChEBI" id="CHEBI:58349"/>
        <dbReference type="EC" id="1.1.1.25"/>
    </reaction>
</comment>
<dbReference type="InterPro" id="IPR022893">
    <property type="entry name" value="Shikimate_DH_fam"/>
</dbReference>
<comment type="function">
    <text evidence="6">Involved in the biosynthesis of the chorismate, which leads to the biosynthesis of aromatic amino acids. Catalyzes the reversible NADPH linked reduction of 3-dehydroshikimate (DHSA) to yield shikimate (SA).</text>
</comment>
<dbReference type="GO" id="GO:0008652">
    <property type="term" value="P:amino acid biosynthetic process"/>
    <property type="evidence" value="ECO:0007669"/>
    <property type="project" value="UniProtKB-KW"/>
</dbReference>
<dbReference type="EMBL" id="CP002551">
    <property type="protein sequence ID" value="ADZ08875.1"/>
    <property type="molecule type" value="Genomic_DNA"/>
</dbReference>
<name>F0TAC3_METLA</name>
<feature type="binding site" evidence="6">
    <location>
        <position position="255"/>
    </location>
    <ligand>
        <name>shikimate</name>
        <dbReference type="ChEBI" id="CHEBI:36208"/>
    </ligand>
</feature>
<dbReference type="STRING" id="877455.Metbo_0624"/>
<dbReference type="NCBIfam" id="NF001319">
    <property type="entry name" value="PRK00258.3-3"/>
    <property type="match status" value="1"/>
</dbReference>
<dbReference type="GeneID" id="10277069"/>
<reference evidence="11" key="1">
    <citation type="submission" date="2011-02" db="EMBL/GenBank/DDBJ databases">
        <title>Complete sequence of Methanobacterium sp. AL-21.</title>
        <authorList>
            <consortium name="US DOE Joint Genome Institute"/>
            <person name="Lucas S."/>
            <person name="Copeland A."/>
            <person name="Lapidus A."/>
            <person name="Cheng J.-F."/>
            <person name="Goodwin L."/>
            <person name="Pitluck S."/>
            <person name="Chertkov O."/>
            <person name="Detter J.C."/>
            <person name="Han C."/>
            <person name="Tapia R."/>
            <person name="Land M."/>
            <person name="Hauser L."/>
            <person name="Kyrpides N."/>
            <person name="Ivanova N."/>
            <person name="Mikhailova N."/>
            <person name="Pagani I."/>
            <person name="Cadillo-Quiroz H."/>
            <person name="Imachi H."/>
            <person name="Zinder S."/>
            <person name="Liu W."/>
            <person name="Woyke T."/>
        </authorList>
    </citation>
    <scope>NUCLEOTIDE SEQUENCE [LARGE SCALE GENOMIC DNA]</scope>
    <source>
        <strain evidence="11">AL-21</strain>
    </source>
</reference>
<feature type="binding site" evidence="6">
    <location>
        <begin position="19"/>
        <end position="21"/>
    </location>
    <ligand>
        <name>shikimate</name>
        <dbReference type="ChEBI" id="CHEBI:36208"/>
    </ligand>
</feature>
<dbReference type="Gene3D" id="3.40.50.10860">
    <property type="entry name" value="Leucine Dehydrogenase, chain A, domain 1"/>
    <property type="match status" value="1"/>
</dbReference>
<keyword evidence="4 6" id="KW-0560">Oxidoreductase</keyword>
<dbReference type="InterPro" id="IPR011342">
    <property type="entry name" value="Shikimate_DH"/>
</dbReference>
<dbReference type="GO" id="GO:0050661">
    <property type="term" value="F:NADP binding"/>
    <property type="evidence" value="ECO:0007669"/>
    <property type="project" value="InterPro"/>
</dbReference>
<dbReference type="RefSeq" id="WP_013644226.1">
    <property type="nucleotide sequence ID" value="NC_015216.1"/>
</dbReference>
<keyword evidence="2 6" id="KW-0028">Amino-acid biosynthesis</keyword>
<comment type="pathway">
    <text evidence="6">Metabolic intermediate biosynthesis; chorismate biosynthesis; chorismate from D-erythrose 4-phosphate and phosphoenolpyruvate: step 4/7.</text>
</comment>
<organism evidence="10 11">
    <name type="scientific">Methanobacterium lacus (strain AL-21)</name>
    <dbReference type="NCBI Taxonomy" id="877455"/>
    <lineage>
        <taxon>Archaea</taxon>
        <taxon>Methanobacteriati</taxon>
        <taxon>Methanobacteriota</taxon>
        <taxon>Methanomada group</taxon>
        <taxon>Methanobacteria</taxon>
        <taxon>Methanobacteriales</taxon>
        <taxon>Methanobacteriaceae</taxon>
        <taxon>Methanobacterium</taxon>
    </lineage>
</organism>
<keyword evidence="11" id="KW-1185">Reference proteome</keyword>
<dbReference type="SUPFAM" id="SSF51735">
    <property type="entry name" value="NAD(P)-binding Rossmann-fold domains"/>
    <property type="match status" value="1"/>
</dbReference>
<dbReference type="Pfam" id="PF18317">
    <property type="entry name" value="SDH_C"/>
    <property type="match status" value="1"/>
</dbReference>
<dbReference type="eggNOG" id="arCOG01033">
    <property type="taxonomic scope" value="Archaea"/>
</dbReference>
<dbReference type="PANTHER" id="PTHR21089:SF1">
    <property type="entry name" value="BIFUNCTIONAL 3-DEHYDROQUINATE DEHYDRATASE_SHIKIMATE DEHYDROGENASE, CHLOROPLASTIC"/>
    <property type="match status" value="1"/>
</dbReference>
<accession>F0TAC3</accession>
<evidence type="ECO:0000256" key="2">
    <source>
        <dbReference type="ARBA" id="ARBA00022605"/>
    </source>
</evidence>
<evidence type="ECO:0000256" key="1">
    <source>
        <dbReference type="ARBA" id="ARBA00012962"/>
    </source>
</evidence>
<dbReference type="FunFam" id="3.40.50.720:FF:000086">
    <property type="entry name" value="Quinate/shikimate dehydrogenase"/>
    <property type="match status" value="1"/>
</dbReference>
<comment type="caution">
    <text evidence="6">Lacks conserved residue(s) required for the propagation of feature annotation.</text>
</comment>
<evidence type="ECO:0000313" key="11">
    <source>
        <dbReference type="Proteomes" id="UP000007490"/>
    </source>
</evidence>
<keyword evidence="5 6" id="KW-0057">Aromatic amino acid biosynthesis</keyword>
<feature type="binding site" evidence="6">
    <location>
        <position position="91"/>
    </location>
    <ligand>
        <name>shikimate</name>
        <dbReference type="ChEBI" id="CHEBI:36208"/>
    </ligand>
</feature>
<dbReference type="InterPro" id="IPR041121">
    <property type="entry name" value="SDH_C"/>
</dbReference>
<dbReference type="InterPro" id="IPR046346">
    <property type="entry name" value="Aminoacid_DH-like_N_sf"/>
</dbReference>
<evidence type="ECO:0000256" key="4">
    <source>
        <dbReference type="ARBA" id="ARBA00023002"/>
    </source>
</evidence>
<dbReference type="NCBIfam" id="NF001314">
    <property type="entry name" value="PRK00258.2-2"/>
    <property type="match status" value="1"/>
</dbReference>
<reference evidence="10 11" key="2">
    <citation type="journal article" date="2014" name="Int. J. Syst. Evol. Microbiol.">
        <title>Methanobacterium paludis sp. nov. and a novel strain of Methanobacterium lacus isolated from northern peatlands.</title>
        <authorList>
            <person name="Cadillo-Quiroz H."/>
            <person name="Brauer S.L."/>
            <person name="Goodson N."/>
            <person name="Yavitt J.B."/>
            <person name="Zinder S.H."/>
        </authorList>
    </citation>
    <scope>NUCLEOTIDE SEQUENCE [LARGE SCALE GENOMIC DNA]</scope>
    <source>
        <strain evidence="10 11">AL-21</strain>
    </source>
</reference>
<feature type="binding site" evidence="6">
    <location>
        <position position="225"/>
    </location>
    <ligand>
        <name>NADP(+)</name>
        <dbReference type="ChEBI" id="CHEBI:58349"/>
    </ligand>
</feature>
<dbReference type="NCBIfam" id="TIGR00507">
    <property type="entry name" value="aroE"/>
    <property type="match status" value="1"/>
</dbReference>
<feature type="binding site" evidence="6">
    <location>
        <begin position="153"/>
        <end position="158"/>
    </location>
    <ligand>
        <name>NADP(+)</name>
        <dbReference type="ChEBI" id="CHEBI:58349"/>
    </ligand>
</feature>
<dbReference type="Pfam" id="PF08501">
    <property type="entry name" value="Shikimate_dh_N"/>
    <property type="match status" value="1"/>
</dbReference>
<feature type="binding site" evidence="6">
    <location>
        <position position="106"/>
    </location>
    <ligand>
        <name>shikimate</name>
        <dbReference type="ChEBI" id="CHEBI:36208"/>
    </ligand>
</feature>
<feature type="binding site" evidence="6">
    <location>
        <position position="66"/>
    </location>
    <ligand>
        <name>shikimate</name>
        <dbReference type="ChEBI" id="CHEBI:36208"/>
    </ligand>
</feature>
<keyword evidence="3 6" id="KW-0521">NADP</keyword>
<feature type="binding site" evidence="6">
    <location>
        <position position="227"/>
    </location>
    <ligand>
        <name>shikimate</name>
        <dbReference type="ChEBI" id="CHEBI:36208"/>
    </ligand>
</feature>
<dbReference type="KEGG" id="mel:Metbo_0624"/>
<dbReference type="HOGENOM" id="CLU_044063_4_1_2"/>
<evidence type="ECO:0000256" key="3">
    <source>
        <dbReference type="ARBA" id="ARBA00022857"/>
    </source>
</evidence>
<dbReference type="InterPro" id="IPR013708">
    <property type="entry name" value="Shikimate_DH-bd_N"/>
</dbReference>
<comment type="subunit">
    <text evidence="6">Homodimer.</text>
</comment>
<feature type="active site" description="Proton acceptor" evidence="6">
    <location>
        <position position="70"/>
    </location>
</feature>
<dbReference type="HAMAP" id="MF_00222">
    <property type="entry name" value="Shikimate_DH_AroE"/>
    <property type="match status" value="1"/>
</dbReference>